<dbReference type="AlphaFoldDB" id="A0A6N3X263"/>
<dbReference type="EMBL" id="JXUO01000272">
    <property type="protein sequence ID" value="KKZ11697.1"/>
    <property type="molecule type" value="Genomic_DNA"/>
</dbReference>
<reference evidence="1 2" key="1">
    <citation type="submission" date="2015-01" db="EMBL/GenBank/DDBJ databases">
        <title>Lifestyle Evolution in Cyanobacterial Symbionts of Sponges.</title>
        <authorList>
            <person name="Burgsdorf I."/>
            <person name="Slaby B.M."/>
            <person name="Handley K.M."/>
            <person name="Haber M."/>
            <person name="Blom J."/>
            <person name="Marshall C.W."/>
            <person name="Gilbert J.A."/>
            <person name="Hentschel U."/>
            <person name="Steindler L."/>
        </authorList>
    </citation>
    <scope>NUCLEOTIDE SEQUENCE [LARGE SCALE GENOMIC DNA]</scope>
    <source>
        <strain evidence="1">142</strain>
    </source>
</reference>
<name>A0A6N3X263_9SYNE</name>
<gene>
    <name evidence="1" type="ORF">TH68_08350</name>
</gene>
<comment type="caution">
    <text evidence="1">The sequence shown here is derived from an EMBL/GenBank/DDBJ whole genome shotgun (WGS) entry which is preliminary data.</text>
</comment>
<accession>A0A6N3X263</accession>
<proteinExistence type="predicted"/>
<organism evidence="1 2">
    <name type="scientific">Candidatus Synechococcus spongiarum 142</name>
    <dbReference type="NCBI Taxonomy" id="1608213"/>
    <lineage>
        <taxon>Bacteria</taxon>
        <taxon>Bacillati</taxon>
        <taxon>Cyanobacteriota</taxon>
        <taxon>Cyanophyceae</taxon>
        <taxon>Synechococcales</taxon>
        <taxon>Synechococcaceae</taxon>
        <taxon>Synechococcus</taxon>
    </lineage>
</organism>
<evidence type="ECO:0000313" key="1">
    <source>
        <dbReference type="EMBL" id="KKZ11697.1"/>
    </source>
</evidence>
<protein>
    <submittedName>
        <fullName evidence="1">Uncharacterized protein</fullName>
    </submittedName>
</protein>
<dbReference type="Proteomes" id="UP000035054">
    <property type="component" value="Unassembled WGS sequence"/>
</dbReference>
<sequence>ARWHWRERAAAAALGRRRRSTMDAGRVLAALRTSPRLEDADLKPLVAWIVREERIEEATEANLDPRFIAESLGCTVGTVEASQARMRKRSRGYSA</sequence>
<feature type="non-terminal residue" evidence="1">
    <location>
        <position position="1"/>
    </location>
</feature>
<evidence type="ECO:0000313" key="2">
    <source>
        <dbReference type="Proteomes" id="UP000035054"/>
    </source>
</evidence>